<evidence type="ECO:0000313" key="4">
    <source>
        <dbReference type="Proteomes" id="UP001365542"/>
    </source>
</evidence>
<evidence type="ECO:0000256" key="1">
    <source>
        <dbReference type="ARBA" id="ARBA00007355"/>
    </source>
</evidence>
<gene>
    <name evidence="3" type="ORF">TWF694_003641</name>
</gene>
<feature type="region of interest" description="Disordered" evidence="2">
    <location>
        <begin position="133"/>
        <end position="166"/>
    </location>
</feature>
<dbReference type="Pfam" id="PF05071">
    <property type="entry name" value="NDUFA12"/>
    <property type="match status" value="1"/>
</dbReference>
<dbReference type="PANTHER" id="PTHR32470">
    <property type="entry name" value="ADH DEHYDROGENASE [UBIQUINONE] 1 ALPHA SUBCOMPLEX ASSEMBLY FACTOR 2"/>
    <property type="match status" value="1"/>
</dbReference>
<dbReference type="InterPro" id="IPR052618">
    <property type="entry name" value="ComplexI_NDUFA12"/>
</dbReference>
<accession>A0AAV9X197</accession>
<keyword evidence="4" id="KW-1185">Reference proteome</keyword>
<feature type="region of interest" description="Disordered" evidence="2">
    <location>
        <begin position="182"/>
        <end position="234"/>
    </location>
</feature>
<dbReference type="AlphaFoldDB" id="A0AAV9X197"/>
<feature type="compositionally biased region" description="Basic and acidic residues" evidence="2">
    <location>
        <begin position="197"/>
        <end position="216"/>
    </location>
</feature>
<feature type="compositionally biased region" description="Basic and acidic residues" evidence="2">
    <location>
        <begin position="133"/>
        <end position="151"/>
    </location>
</feature>
<dbReference type="PANTHER" id="PTHR32470:SF2">
    <property type="entry name" value="NADH DEHYDROGENASE [UBIQUINONE] 1 ALPHA SUBCOMPLEX ASSEMBLY FACTOR 2"/>
    <property type="match status" value="1"/>
</dbReference>
<evidence type="ECO:0000256" key="2">
    <source>
        <dbReference type="SAM" id="MobiDB-lite"/>
    </source>
</evidence>
<comment type="similarity">
    <text evidence="1">Belongs to the complex I NDUFA12 subunit family.</text>
</comment>
<reference evidence="3 4" key="1">
    <citation type="submission" date="2019-10" db="EMBL/GenBank/DDBJ databases">
        <authorList>
            <person name="Palmer J.M."/>
        </authorList>
    </citation>
    <scope>NUCLEOTIDE SEQUENCE [LARGE SCALE GENOMIC DNA]</scope>
    <source>
        <strain evidence="3 4">TWF694</strain>
    </source>
</reference>
<evidence type="ECO:0008006" key="5">
    <source>
        <dbReference type="Google" id="ProtNLM"/>
    </source>
</evidence>
<name>A0AAV9X197_9PEZI</name>
<dbReference type="EMBL" id="JAVHJO010000013">
    <property type="protein sequence ID" value="KAK6530279.1"/>
    <property type="molecule type" value="Genomic_DNA"/>
</dbReference>
<dbReference type="GO" id="GO:0005739">
    <property type="term" value="C:mitochondrion"/>
    <property type="evidence" value="ECO:0007669"/>
    <property type="project" value="TreeGrafter"/>
</dbReference>
<organism evidence="3 4">
    <name type="scientific">Orbilia ellipsospora</name>
    <dbReference type="NCBI Taxonomy" id="2528407"/>
    <lineage>
        <taxon>Eukaryota</taxon>
        <taxon>Fungi</taxon>
        <taxon>Dikarya</taxon>
        <taxon>Ascomycota</taxon>
        <taxon>Pezizomycotina</taxon>
        <taxon>Orbiliomycetes</taxon>
        <taxon>Orbiliales</taxon>
        <taxon>Orbiliaceae</taxon>
        <taxon>Orbilia</taxon>
    </lineage>
</organism>
<dbReference type="GO" id="GO:0045271">
    <property type="term" value="C:respiratory chain complex I"/>
    <property type="evidence" value="ECO:0007669"/>
    <property type="project" value="InterPro"/>
</dbReference>
<protein>
    <recommendedName>
        <fullName evidence="5">NADH dehydrogenase [ubiquinone] 1 alpha subcomplex subunit</fullName>
    </recommendedName>
</protein>
<proteinExistence type="inferred from homology"/>
<dbReference type="GO" id="GO:0032981">
    <property type="term" value="P:mitochondrial respiratory chain complex I assembly"/>
    <property type="evidence" value="ECO:0007669"/>
    <property type="project" value="TreeGrafter"/>
</dbReference>
<dbReference type="Proteomes" id="UP001365542">
    <property type="component" value="Unassembled WGS sequence"/>
</dbReference>
<dbReference type="InterPro" id="IPR007763">
    <property type="entry name" value="NDUFA12"/>
</dbReference>
<sequence>MSVSPQVSSYILPHLSPFKRLYYRWKSIRLPWRKRYFIGMDLEGNTFWEFRDRLVASRARRIMDFRGGVHSLANYSEFRVDPQWHQWLRATRYEPPTVAELQAEVTRREVMVERARLADERWAKGGSYLRRPGEEEVRRLQQSAERTEASDGRFIASTSESTGGATAEDAIAGIEGASEGRVDAVGKGGKGETTVEGMREMLRVEREKRGKGRPEGPGESFQPGEWNPKANPER</sequence>
<evidence type="ECO:0000313" key="3">
    <source>
        <dbReference type="EMBL" id="KAK6530279.1"/>
    </source>
</evidence>
<comment type="caution">
    <text evidence="3">The sequence shown here is derived from an EMBL/GenBank/DDBJ whole genome shotgun (WGS) entry which is preliminary data.</text>
</comment>